<dbReference type="InterPro" id="IPR010727">
    <property type="entry name" value="DUF1302"/>
</dbReference>
<sequence length="522" mass="57956">MMKEVKKLFLCLGGALLCCLSTASGSYALQFEFGDNLTLDWDTTMRYTVASRLLDPDGQLIANPNGDDGNRNFDQYSLVKNRFDVITEGDLNFGEVGSFYSLGVFARARAWYDFAYNQNNDHNSPLTNNSVSVPFDEFTNDTEKWHGKKAEMLDYFLYSSFDIAGRSASVRLGQQAVNWGETLFLVGGVMSSQGPIDATGFNQPGAELKELFLPVEQVTAQVDLTDTLSIEGYYQWEWEPHRLDAAGSYFSTSDILDEGGESFILVPGAFAAQRVVDEDANDSGQWGVALRYLAENLFSTEFGLYYINYHDQLPMVVAGDFVDLTGDGIPDGPSTYHLKYAENIHLLAASFGTVIGDTNVSGEVAYRENVPVQVVGALPTYKEAEVIHYSLSCIHLFGPNPFTDKLNLSAEVGADQVIGMDKDELFSDKFAWGFSFTLKPTWQSVLPSLDISVPISLAMGIDGDSALGASFVEDKHKMGITFDFEYRTKYMFQVGYVNFFGGNDSNVQNDRDYISMNFKYSF</sequence>
<dbReference type="RefSeq" id="WP_084070051.1">
    <property type="nucleotide sequence ID" value="NZ_FWXY01000015.1"/>
</dbReference>
<name>A0A1W2D5S7_9BACT</name>
<gene>
    <name evidence="2" type="ORF">SAMN02746065_11576</name>
</gene>
<dbReference type="OrthoDB" id="5499740at2"/>
<evidence type="ECO:0000313" key="3">
    <source>
        <dbReference type="Proteomes" id="UP000192418"/>
    </source>
</evidence>
<dbReference type="EMBL" id="FWXY01000015">
    <property type="protein sequence ID" value="SMC92556.1"/>
    <property type="molecule type" value="Genomic_DNA"/>
</dbReference>
<keyword evidence="3" id="KW-1185">Reference proteome</keyword>
<proteinExistence type="predicted"/>
<evidence type="ECO:0000313" key="2">
    <source>
        <dbReference type="EMBL" id="SMC92556.1"/>
    </source>
</evidence>
<dbReference type="Proteomes" id="UP000192418">
    <property type="component" value="Unassembled WGS sequence"/>
</dbReference>
<reference evidence="2 3" key="1">
    <citation type="submission" date="2017-04" db="EMBL/GenBank/DDBJ databases">
        <authorList>
            <person name="Afonso C.L."/>
            <person name="Miller P.J."/>
            <person name="Scott M.A."/>
            <person name="Spackman E."/>
            <person name="Goraichik I."/>
            <person name="Dimitrov K.M."/>
            <person name="Suarez D.L."/>
            <person name="Swayne D.E."/>
        </authorList>
    </citation>
    <scope>NUCLEOTIDE SEQUENCE [LARGE SCALE GENOMIC DNA]</scope>
    <source>
        <strain evidence="2 3">DSM 3385</strain>
    </source>
</reference>
<evidence type="ECO:0008006" key="4">
    <source>
        <dbReference type="Google" id="ProtNLM"/>
    </source>
</evidence>
<feature type="signal peptide" evidence="1">
    <location>
        <begin position="1"/>
        <end position="28"/>
    </location>
</feature>
<accession>A0A1W2D5S7</accession>
<feature type="chain" id="PRO_5010728917" description="DUF1302 domain-containing protein" evidence="1">
    <location>
        <begin position="29"/>
        <end position="522"/>
    </location>
</feature>
<evidence type="ECO:0000256" key="1">
    <source>
        <dbReference type="SAM" id="SignalP"/>
    </source>
</evidence>
<organism evidence="2 3">
    <name type="scientific">Desulfocicer vacuolatum DSM 3385</name>
    <dbReference type="NCBI Taxonomy" id="1121400"/>
    <lineage>
        <taxon>Bacteria</taxon>
        <taxon>Pseudomonadati</taxon>
        <taxon>Thermodesulfobacteriota</taxon>
        <taxon>Desulfobacteria</taxon>
        <taxon>Desulfobacterales</taxon>
        <taxon>Desulfobacteraceae</taxon>
        <taxon>Desulfocicer</taxon>
    </lineage>
</organism>
<protein>
    <recommendedName>
        <fullName evidence="4">DUF1302 domain-containing protein</fullName>
    </recommendedName>
</protein>
<dbReference type="AlphaFoldDB" id="A0A1W2D5S7"/>
<dbReference type="STRING" id="1121400.SAMN02746065_11576"/>
<dbReference type="Pfam" id="PF06980">
    <property type="entry name" value="DUF1302"/>
    <property type="match status" value="1"/>
</dbReference>
<keyword evidence="1" id="KW-0732">Signal</keyword>